<evidence type="ECO:0000259" key="8">
    <source>
        <dbReference type="Pfam" id="PF04316"/>
    </source>
</evidence>
<dbReference type="EMBL" id="JAYJLD010000016">
    <property type="protein sequence ID" value="MEB3102339.1"/>
    <property type="molecule type" value="Genomic_DNA"/>
</dbReference>
<keyword evidence="3" id="KW-0678">Repressor</keyword>
<dbReference type="InterPro" id="IPR035890">
    <property type="entry name" value="Anti-sigma-28_factor_FlgM_sf"/>
</dbReference>
<dbReference type="NCBIfam" id="TIGR03824">
    <property type="entry name" value="FlgM_jcvi"/>
    <property type="match status" value="1"/>
</dbReference>
<evidence type="ECO:0000256" key="5">
    <source>
        <dbReference type="ARBA" id="ARBA00023015"/>
    </source>
</evidence>
<evidence type="ECO:0000313" key="9">
    <source>
        <dbReference type="EMBL" id="MEB3102339.1"/>
    </source>
</evidence>
<comment type="caution">
    <text evidence="9">The sequence shown here is derived from an EMBL/GenBank/DDBJ whole genome shotgun (WGS) entry which is preliminary data.</text>
</comment>
<evidence type="ECO:0000256" key="2">
    <source>
        <dbReference type="ARBA" id="ARBA00017823"/>
    </source>
</evidence>
<accession>A0ABU5ZIL2</accession>
<keyword evidence="6" id="KW-0804">Transcription</keyword>
<comment type="similarity">
    <text evidence="1">Belongs to the FlgM family.</text>
</comment>
<protein>
    <recommendedName>
        <fullName evidence="2">Negative regulator of flagellin synthesis</fullName>
    </recommendedName>
</protein>
<evidence type="ECO:0000313" key="10">
    <source>
        <dbReference type="Proteomes" id="UP001310386"/>
    </source>
</evidence>
<keyword evidence="4" id="KW-1005">Bacterial flagellum biogenesis</keyword>
<organism evidence="9 10">
    <name type="scientific">Ferviditalea candida</name>
    <dbReference type="NCBI Taxonomy" id="3108399"/>
    <lineage>
        <taxon>Bacteria</taxon>
        <taxon>Bacillati</taxon>
        <taxon>Bacillota</taxon>
        <taxon>Bacilli</taxon>
        <taxon>Bacillales</taxon>
        <taxon>Paenibacillaceae</taxon>
        <taxon>Ferviditalea</taxon>
    </lineage>
</organism>
<sequence>MKINDLQRIGGMNPYRKDTGTKASDNAGKRGKQKDEVHISQEAKMLHEVQEADLRSSRIQNLKQSVAAGTYHVEAQKIAEKLLPYLNS</sequence>
<dbReference type="Proteomes" id="UP001310386">
    <property type="component" value="Unassembled WGS sequence"/>
</dbReference>
<evidence type="ECO:0000256" key="6">
    <source>
        <dbReference type="ARBA" id="ARBA00023163"/>
    </source>
</evidence>
<keyword evidence="9" id="KW-0969">Cilium</keyword>
<dbReference type="Pfam" id="PF04316">
    <property type="entry name" value="FlgM"/>
    <property type="match status" value="1"/>
</dbReference>
<keyword evidence="10" id="KW-1185">Reference proteome</keyword>
<dbReference type="SUPFAM" id="SSF101498">
    <property type="entry name" value="Anti-sigma factor FlgM"/>
    <property type="match status" value="1"/>
</dbReference>
<dbReference type="InterPro" id="IPR031316">
    <property type="entry name" value="FlgM_C"/>
</dbReference>
<evidence type="ECO:0000256" key="3">
    <source>
        <dbReference type="ARBA" id="ARBA00022491"/>
    </source>
</evidence>
<keyword evidence="5" id="KW-0805">Transcription regulation</keyword>
<proteinExistence type="inferred from homology"/>
<feature type="domain" description="Anti-sigma-28 factor FlgM C-terminal" evidence="8">
    <location>
        <begin position="35"/>
        <end position="83"/>
    </location>
</feature>
<evidence type="ECO:0000256" key="4">
    <source>
        <dbReference type="ARBA" id="ARBA00022795"/>
    </source>
</evidence>
<reference evidence="9" key="1">
    <citation type="submission" date="2023-12" db="EMBL/GenBank/DDBJ databases">
        <title>Fervidustalea candida gen. nov., sp. nov., a novel member of the family Paenibacillaceae isolated from a geothermal area.</title>
        <authorList>
            <person name="Li W.-J."/>
            <person name="Jiao J.-Y."/>
            <person name="Chen Y."/>
        </authorList>
    </citation>
    <scope>NUCLEOTIDE SEQUENCE</scope>
    <source>
        <strain evidence="9">SYSU GA230002</strain>
    </source>
</reference>
<dbReference type="InterPro" id="IPR007412">
    <property type="entry name" value="FlgM"/>
</dbReference>
<keyword evidence="9" id="KW-0282">Flagellum</keyword>
<keyword evidence="9" id="KW-0966">Cell projection</keyword>
<name>A0ABU5ZIL2_9BACL</name>
<evidence type="ECO:0000256" key="1">
    <source>
        <dbReference type="ARBA" id="ARBA00005322"/>
    </source>
</evidence>
<gene>
    <name evidence="9" type="primary">flgM</name>
    <name evidence="9" type="ORF">VF724_11775</name>
</gene>
<evidence type="ECO:0000256" key="7">
    <source>
        <dbReference type="SAM" id="MobiDB-lite"/>
    </source>
</evidence>
<feature type="region of interest" description="Disordered" evidence="7">
    <location>
        <begin position="1"/>
        <end position="36"/>
    </location>
</feature>
<dbReference type="RefSeq" id="WP_371754462.1">
    <property type="nucleotide sequence ID" value="NZ_JAYJLD010000016.1"/>
</dbReference>